<sequence>MPGLRVYVCRPIIILLSAIAGAYYGRPNKLLSGCSGLEIDILATILVDNGLTVDYILAEYEWIPKGKNSMKEFLISKGYELIFDHKRDFLFKRRIINTI</sequence>
<accession>A0A8J2J212</accession>
<gene>
    <name evidence="2" type="ORF">AFUS01_LOCUS499</name>
</gene>
<feature type="transmembrane region" description="Helical" evidence="1">
    <location>
        <begin position="7"/>
        <end position="25"/>
    </location>
</feature>
<evidence type="ECO:0000313" key="3">
    <source>
        <dbReference type="Proteomes" id="UP000708208"/>
    </source>
</evidence>
<name>A0A8J2J212_9HEXA</name>
<reference evidence="2" key="1">
    <citation type="submission" date="2021-06" db="EMBL/GenBank/DDBJ databases">
        <authorList>
            <person name="Hodson N. C."/>
            <person name="Mongue J. A."/>
            <person name="Jaron S. K."/>
        </authorList>
    </citation>
    <scope>NUCLEOTIDE SEQUENCE</scope>
</reference>
<keyword evidence="1" id="KW-0472">Membrane</keyword>
<dbReference type="Proteomes" id="UP000708208">
    <property type="component" value="Unassembled WGS sequence"/>
</dbReference>
<comment type="caution">
    <text evidence="2">The sequence shown here is derived from an EMBL/GenBank/DDBJ whole genome shotgun (WGS) entry which is preliminary data.</text>
</comment>
<dbReference type="EMBL" id="CAJVCH010002369">
    <property type="protein sequence ID" value="CAG7644022.1"/>
    <property type="molecule type" value="Genomic_DNA"/>
</dbReference>
<proteinExistence type="predicted"/>
<organism evidence="2 3">
    <name type="scientific">Allacma fusca</name>
    <dbReference type="NCBI Taxonomy" id="39272"/>
    <lineage>
        <taxon>Eukaryota</taxon>
        <taxon>Metazoa</taxon>
        <taxon>Ecdysozoa</taxon>
        <taxon>Arthropoda</taxon>
        <taxon>Hexapoda</taxon>
        <taxon>Collembola</taxon>
        <taxon>Symphypleona</taxon>
        <taxon>Sminthuridae</taxon>
        <taxon>Allacma</taxon>
    </lineage>
</organism>
<dbReference type="AlphaFoldDB" id="A0A8J2J212"/>
<evidence type="ECO:0000313" key="2">
    <source>
        <dbReference type="EMBL" id="CAG7644022.1"/>
    </source>
</evidence>
<keyword evidence="3" id="KW-1185">Reference proteome</keyword>
<evidence type="ECO:0000256" key="1">
    <source>
        <dbReference type="SAM" id="Phobius"/>
    </source>
</evidence>
<keyword evidence="1" id="KW-1133">Transmembrane helix</keyword>
<keyword evidence="1" id="KW-0812">Transmembrane</keyword>
<protein>
    <submittedName>
        <fullName evidence="2">Uncharacterized protein</fullName>
    </submittedName>
</protein>